<organism evidence="2 3">
    <name type="scientific">Lactococcus termiticola</name>
    <dbReference type="NCBI Taxonomy" id="2169526"/>
    <lineage>
        <taxon>Bacteria</taxon>
        <taxon>Bacillati</taxon>
        <taxon>Bacillota</taxon>
        <taxon>Bacilli</taxon>
        <taxon>Lactobacillales</taxon>
        <taxon>Streptococcaceae</taxon>
        <taxon>Lactococcus</taxon>
    </lineage>
</organism>
<sequence length="145" mass="17051">MFYHFKGTVTKEDYIRTLRPGLKFSLIAFNVLYLVMFIINLTTGFKLPFMIFLIVIWALLNLGIYYSPKLMVGRFKSQNVDFYITEEQLKAQGKLSQFVNLGDMLLLVYGKQGTMIFKKEHLQDLSQWDVFVGMTTKLWKERKKA</sequence>
<feature type="transmembrane region" description="Helical" evidence="1">
    <location>
        <begin position="21"/>
        <end position="41"/>
    </location>
</feature>
<feature type="transmembrane region" description="Helical" evidence="1">
    <location>
        <begin position="47"/>
        <end position="66"/>
    </location>
</feature>
<dbReference type="AlphaFoldDB" id="A0A2R5HGU7"/>
<accession>A0A2R5HGU7</accession>
<reference evidence="2 3" key="1">
    <citation type="journal article" date="2018" name="Genome Announc.">
        <title>Draft Genome Sequence of Lactococcus sp. Strain NtB2 (JCM 32569), Isolated from the Gut of the Higher Termite Nasutitermes takasagoensis.</title>
        <authorList>
            <person name="Noda S."/>
            <person name="Aihara C."/>
            <person name="Yuki M."/>
            <person name="Ohkuma M."/>
        </authorList>
    </citation>
    <scope>NUCLEOTIDE SEQUENCE [LARGE SCALE GENOMIC DNA]</scope>
    <source>
        <strain evidence="2 3">NtB2</strain>
    </source>
</reference>
<comment type="caution">
    <text evidence="2">The sequence shown here is derived from an EMBL/GenBank/DDBJ whole genome shotgun (WGS) entry which is preliminary data.</text>
</comment>
<evidence type="ECO:0000313" key="2">
    <source>
        <dbReference type="EMBL" id="GBG97283.1"/>
    </source>
</evidence>
<dbReference type="Proteomes" id="UP000245021">
    <property type="component" value="Unassembled WGS sequence"/>
</dbReference>
<evidence type="ECO:0000313" key="3">
    <source>
        <dbReference type="Proteomes" id="UP000245021"/>
    </source>
</evidence>
<proteinExistence type="predicted"/>
<name>A0A2R5HGU7_9LACT</name>
<dbReference type="EMBL" id="BFFO01000009">
    <property type="protein sequence ID" value="GBG97283.1"/>
    <property type="molecule type" value="Genomic_DNA"/>
</dbReference>
<dbReference type="OrthoDB" id="2242352at2"/>
<dbReference type="RefSeq" id="WP_109246236.1">
    <property type="nucleotide sequence ID" value="NZ_BFFO01000009.1"/>
</dbReference>
<protein>
    <recommendedName>
        <fullName evidence="4">YcxB-like protein domain-containing protein</fullName>
    </recommendedName>
</protein>
<keyword evidence="3" id="KW-1185">Reference proteome</keyword>
<keyword evidence="1" id="KW-1133">Transmembrane helix</keyword>
<keyword evidence="1" id="KW-0472">Membrane</keyword>
<keyword evidence="1" id="KW-0812">Transmembrane</keyword>
<evidence type="ECO:0000256" key="1">
    <source>
        <dbReference type="SAM" id="Phobius"/>
    </source>
</evidence>
<evidence type="ECO:0008006" key="4">
    <source>
        <dbReference type="Google" id="ProtNLM"/>
    </source>
</evidence>
<gene>
    <name evidence="2" type="ORF">NtB2_01422</name>
</gene>